<evidence type="ECO:0000259" key="7">
    <source>
        <dbReference type="Pfam" id="PF02525"/>
    </source>
</evidence>
<evidence type="ECO:0000313" key="9">
    <source>
        <dbReference type="Proteomes" id="UP000240859"/>
    </source>
</evidence>
<sequence>MQTLIINAHPDCENKGSFTYKLQELFLAKYKAEFPDDNPEILNLYAINLPRIETTELLHIWNKQRNQETLSEKEKEIEVITSGLLTQFKNKHRIVIISPLHNFNVTSRLKDYMDNILLARQTFQYTNEGSVGLMTDNYKALYLQASGSIYTNNDRYTPLEFSYQYLKAMFEDIMGFDALYVARAQGTAILPEEEVLDSAKEDLAKVFEKFYDKQLTL</sequence>
<accession>A0ABX5IN75</accession>
<dbReference type="EC" id="1.7.1.17" evidence="6"/>
<comment type="function">
    <text evidence="6">Quinone reductase that provides resistance to thiol-specific stress caused by electrophilic quinones.</text>
</comment>
<dbReference type="GeneID" id="93720639"/>
<dbReference type="RefSeq" id="WP_046838157.1">
    <property type="nucleotide sequence ID" value="NZ_CP118976.1"/>
</dbReference>
<dbReference type="Pfam" id="PF02525">
    <property type="entry name" value="Flavodoxin_2"/>
    <property type="match status" value="1"/>
</dbReference>
<dbReference type="PANTHER" id="PTHR43741:SF4">
    <property type="entry name" value="FMN-DEPENDENT NADH:QUINONE OXIDOREDUCTASE"/>
    <property type="match status" value="1"/>
</dbReference>
<dbReference type="InterPro" id="IPR023048">
    <property type="entry name" value="NADH:quinone_OxRdtase_FMN_depd"/>
</dbReference>
<evidence type="ECO:0000313" key="8">
    <source>
        <dbReference type="EMBL" id="PTI68652.1"/>
    </source>
</evidence>
<dbReference type="SUPFAM" id="SSF52218">
    <property type="entry name" value="Flavoproteins"/>
    <property type="match status" value="1"/>
</dbReference>
<keyword evidence="4 6" id="KW-0520">NAD</keyword>
<keyword evidence="2 6" id="KW-0288">FMN</keyword>
<comment type="caution">
    <text evidence="8">The sequence shown here is derived from an EMBL/GenBank/DDBJ whole genome shotgun (WGS) entry which is preliminary data.</text>
</comment>
<dbReference type="Proteomes" id="UP000240859">
    <property type="component" value="Unassembled WGS sequence"/>
</dbReference>
<organism evidence="8 9">
    <name type="scientific">Staphylococcus succinus</name>
    <dbReference type="NCBI Taxonomy" id="61015"/>
    <lineage>
        <taxon>Bacteria</taxon>
        <taxon>Bacillati</taxon>
        <taxon>Bacillota</taxon>
        <taxon>Bacilli</taxon>
        <taxon>Bacillales</taxon>
        <taxon>Staphylococcaceae</taxon>
        <taxon>Staphylococcus</taxon>
    </lineage>
</organism>
<dbReference type="InterPro" id="IPR050104">
    <property type="entry name" value="FMN-dep_NADH:Q_OxRdtase_AzoR1"/>
</dbReference>
<evidence type="ECO:0000256" key="3">
    <source>
        <dbReference type="ARBA" id="ARBA00023002"/>
    </source>
</evidence>
<evidence type="ECO:0000256" key="5">
    <source>
        <dbReference type="ARBA" id="ARBA00048542"/>
    </source>
</evidence>
<gene>
    <name evidence="6" type="primary">azoR</name>
    <name evidence="8" type="ORF">BU057_07960</name>
</gene>
<evidence type="ECO:0000256" key="6">
    <source>
        <dbReference type="HAMAP-Rule" id="MF_01216"/>
    </source>
</evidence>
<dbReference type="InterPro" id="IPR029039">
    <property type="entry name" value="Flavoprotein-like_sf"/>
</dbReference>
<keyword evidence="9" id="KW-1185">Reference proteome</keyword>
<keyword evidence="3 6" id="KW-0560">Oxidoreductase</keyword>
<comment type="subunit">
    <text evidence="6">Homodimer.</text>
</comment>
<proteinExistence type="inferred from homology"/>
<evidence type="ECO:0000256" key="4">
    <source>
        <dbReference type="ARBA" id="ARBA00023027"/>
    </source>
</evidence>
<comment type="catalytic activity">
    <reaction evidence="6">
        <text>2 a quinone + NADH + H(+) = 2 a 1,4-benzosemiquinone + NAD(+)</text>
        <dbReference type="Rhea" id="RHEA:65952"/>
        <dbReference type="ChEBI" id="CHEBI:15378"/>
        <dbReference type="ChEBI" id="CHEBI:57540"/>
        <dbReference type="ChEBI" id="CHEBI:57945"/>
        <dbReference type="ChEBI" id="CHEBI:132124"/>
        <dbReference type="ChEBI" id="CHEBI:134225"/>
    </reaction>
</comment>
<evidence type="ECO:0000256" key="1">
    <source>
        <dbReference type="ARBA" id="ARBA00022630"/>
    </source>
</evidence>
<dbReference type="HAMAP" id="MF_01216">
    <property type="entry name" value="Azoreductase_type1"/>
    <property type="match status" value="1"/>
</dbReference>
<dbReference type="PANTHER" id="PTHR43741">
    <property type="entry name" value="FMN-DEPENDENT NADH-AZOREDUCTASE 1"/>
    <property type="match status" value="1"/>
</dbReference>
<keyword evidence="1 6" id="KW-0285">Flavoprotein</keyword>
<evidence type="ECO:0000256" key="2">
    <source>
        <dbReference type="ARBA" id="ARBA00022643"/>
    </source>
</evidence>
<dbReference type="InterPro" id="IPR003680">
    <property type="entry name" value="Flavodoxin_fold"/>
</dbReference>
<comment type="caution">
    <text evidence="6">Lacks conserved residue(s) required for the propagation of feature annotation.</text>
</comment>
<name>A0ABX5IN75_9STAP</name>
<protein>
    <recommendedName>
        <fullName evidence="6">FMN dependent NADH:quinone oxidoreductase</fullName>
        <ecNumber evidence="6">1.6.5.-</ecNumber>
    </recommendedName>
    <alternativeName>
        <fullName evidence="6">Azo-dye reductase</fullName>
    </alternativeName>
    <alternativeName>
        <fullName evidence="6">FMN-dependent NADH-azo compound oxidoreductase</fullName>
    </alternativeName>
    <alternativeName>
        <fullName evidence="6">FMN-dependent NADH-azoreductase</fullName>
        <ecNumber evidence="6">1.7.1.17</ecNumber>
    </alternativeName>
</protein>
<comment type="cofactor">
    <cofactor evidence="6">
        <name>FMN</name>
        <dbReference type="ChEBI" id="CHEBI:58210"/>
    </cofactor>
    <text evidence="6">Binds 1 FMN per subunit.</text>
</comment>
<comment type="function">
    <text evidence="6">Also exhibits azoreductase activity. Catalyzes the reductive cleavage of the azo bond in aromatic azo compounds to the corresponding amines.</text>
</comment>
<dbReference type="Gene3D" id="3.40.50.360">
    <property type="match status" value="1"/>
</dbReference>
<reference evidence="8 9" key="1">
    <citation type="journal article" date="2016" name="Front. Microbiol.">
        <title>Comprehensive Phylogenetic Analysis of Bovine Non-aureus Staphylococci Species Based on Whole-Genome Sequencing.</title>
        <authorList>
            <person name="Naushad S."/>
            <person name="Barkema H.W."/>
            <person name="Luby C."/>
            <person name="Condas L.A."/>
            <person name="Nobrega D.B."/>
            <person name="Carson D.A."/>
            <person name="De Buck J."/>
        </authorList>
    </citation>
    <scope>NUCLEOTIDE SEQUENCE [LARGE SCALE GENOMIC DNA]</scope>
    <source>
        <strain evidence="8 9">SNUC 1084</strain>
    </source>
</reference>
<feature type="domain" description="Flavodoxin-like fold" evidence="7">
    <location>
        <begin position="1"/>
        <end position="205"/>
    </location>
</feature>
<dbReference type="EC" id="1.6.5.-" evidence="6"/>
<dbReference type="EMBL" id="PZFR01000043">
    <property type="protein sequence ID" value="PTI68652.1"/>
    <property type="molecule type" value="Genomic_DNA"/>
</dbReference>
<comment type="similarity">
    <text evidence="6">Belongs to the azoreductase type 1 family.</text>
</comment>
<comment type="catalytic activity">
    <reaction evidence="5">
        <text>N,N-dimethyl-1,4-phenylenediamine + anthranilate + 2 NAD(+) = 2-(4-dimethylaminophenyl)diazenylbenzoate + 2 NADH + 2 H(+)</text>
        <dbReference type="Rhea" id="RHEA:55872"/>
        <dbReference type="ChEBI" id="CHEBI:15378"/>
        <dbReference type="ChEBI" id="CHEBI:15783"/>
        <dbReference type="ChEBI" id="CHEBI:16567"/>
        <dbReference type="ChEBI" id="CHEBI:57540"/>
        <dbReference type="ChEBI" id="CHEBI:57945"/>
        <dbReference type="ChEBI" id="CHEBI:71579"/>
        <dbReference type="EC" id="1.7.1.17"/>
    </reaction>
    <physiologicalReaction direction="right-to-left" evidence="5">
        <dbReference type="Rhea" id="RHEA:55874"/>
    </physiologicalReaction>
</comment>